<evidence type="ECO:0000256" key="1">
    <source>
        <dbReference type="SAM" id="SignalP"/>
    </source>
</evidence>
<gene>
    <name evidence="2" type="ORF">ATE48_07900</name>
</gene>
<sequence>MRFVIGGLIAAALVAVSHTGSASEAPAPERYLAEVIETCIEDGLSQDVCACFSGRLTTDLTYTDFQAMNQAVRNEQLHTSMAPVARIMDSCNPPVTTPAAPITPGYTASYVVNFMSDCVAAPTDVGYCGCAVSAIQRVMSFEEAVAYDRLESWGRTSEHPKHIDIISAWFACADQTRAERSPIKRR</sequence>
<keyword evidence="3" id="KW-1185">Reference proteome</keyword>
<evidence type="ECO:0000313" key="3">
    <source>
        <dbReference type="Proteomes" id="UP000092498"/>
    </source>
</evidence>
<dbReference type="Proteomes" id="UP000092498">
    <property type="component" value="Chromosome"/>
</dbReference>
<dbReference type="EMBL" id="CP013244">
    <property type="protein sequence ID" value="ANP45854.1"/>
    <property type="molecule type" value="Genomic_DNA"/>
</dbReference>
<organism evidence="2 3">
    <name type="scientific">Candidatus Viadribacter manganicus</name>
    <dbReference type="NCBI Taxonomy" id="1759059"/>
    <lineage>
        <taxon>Bacteria</taxon>
        <taxon>Pseudomonadati</taxon>
        <taxon>Pseudomonadota</taxon>
        <taxon>Alphaproteobacteria</taxon>
        <taxon>Hyphomonadales</taxon>
        <taxon>Hyphomonadaceae</taxon>
        <taxon>Candidatus Viadribacter</taxon>
    </lineage>
</organism>
<protein>
    <recommendedName>
        <fullName evidence="4">Rap1a immunity protein domain-containing protein</fullName>
    </recommendedName>
</protein>
<accession>A0A1B1AH18</accession>
<dbReference type="RefSeq" id="WP_066769870.1">
    <property type="nucleotide sequence ID" value="NZ_CP013244.1"/>
</dbReference>
<evidence type="ECO:0000313" key="2">
    <source>
        <dbReference type="EMBL" id="ANP45854.1"/>
    </source>
</evidence>
<keyword evidence="1" id="KW-0732">Signal</keyword>
<dbReference type="InParanoid" id="A0A1B1AH18"/>
<dbReference type="AlphaFoldDB" id="A0A1B1AH18"/>
<evidence type="ECO:0008006" key="4">
    <source>
        <dbReference type="Google" id="ProtNLM"/>
    </source>
</evidence>
<feature type="signal peptide" evidence="1">
    <location>
        <begin position="1"/>
        <end position="22"/>
    </location>
</feature>
<name>A0A1B1AH18_9PROT</name>
<dbReference type="KEGG" id="cbot:ATE48_07900"/>
<proteinExistence type="predicted"/>
<reference evidence="2 3" key="1">
    <citation type="submission" date="2015-11" db="EMBL/GenBank/DDBJ databases">
        <title>Whole-Genome Sequence of Candidatus Oderbacter manganicum from the National Park Lower Oder Valley, Germany.</title>
        <authorList>
            <person name="Braun B."/>
            <person name="Liere K."/>
            <person name="Szewzyk U."/>
        </authorList>
    </citation>
    <scope>NUCLEOTIDE SEQUENCE [LARGE SCALE GENOMIC DNA]</scope>
    <source>
        <strain evidence="2 3">OTSz_A_272</strain>
    </source>
</reference>
<feature type="chain" id="PRO_5008518793" description="Rap1a immunity protein domain-containing protein" evidence="1">
    <location>
        <begin position="23"/>
        <end position="186"/>
    </location>
</feature>